<dbReference type="PRINTS" id="PR00261">
    <property type="entry name" value="LDLRECEPTOR"/>
</dbReference>
<dbReference type="CDD" id="cd00112">
    <property type="entry name" value="LDLa"/>
    <property type="match status" value="2"/>
</dbReference>
<proteinExistence type="predicted"/>
<keyword evidence="3" id="KW-0677">Repeat</keyword>
<reference evidence="11" key="1">
    <citation type="journal article" date="2023" name="Insect Mol. Biol.">
        <title>Genome sequencing provides insights into the evolution of gene families encoding plant cell wall-degrading enzymes in longhorned beetles.</title>
        <authorList>
            <person name="Shin N.R."/>
            <person name="Okamura Y."/>
            <person name="Kirsch R."/>
            <person name="Pauchet Y."/>
        </authorList>
    </citation>
    <scope>NUCLEOTIDE SEQUENCE</scope>
    <source>
        <strain evidence="11">MMC_N1</strain>
    </source>
</reference>
<dbReference type="InterPro" id="IPR036055">
    <property type="entry name" value="LDL_receptor-like_sf"/>
</dbReference>
<dbReference type="Proteomes" id="UP001162164">
    <property type="component" value="Unassembled WGS sequence"/>
</dbReference>
<gene>
    <name evidence="11" type="ORF">NQ317_008612</name>
</gene>
<dbReference type="InterPro" id="IPR007110">
    <property type="entry name" value="Ig-like_dom"/>
</dbReference>
<dbReference type="SUPFAM" id="SSF57424">
    <property type="entry name" value="LDL receptor-like module"/>
    <property type="match status" value="2"/>
</dbReference>
<dbReference type="SUPFAM" id="SSF48726">
    <property type="entry name" value="Immunoglobulin"/>
    <property type="match status" value="1"/>
</dbReference>
<dbReference type="EMBL" id="JAPWTJ010001294">
    <property type="protein sequence ID" value="KAJ8972832.1"/>
    <property type="molecule type" value="Genomic_DNA"/>
</dbReference>
<evidence type="ECO:0000256" key="2">
    <source>
        <dbReference type="ARBA" id="ARBA00022692"/>
    </source>
</evidence>
<dbReference type="PROSITE" id="PS50068">
    <property type="entry name" value="LDLRA_2"/>
    <property type="match status" value="2"/>
</dbReference>
<feature type="domain" description="Ig-like" evidence="10">
    <location>
        <begin position="125"/>
        <end position="204"/>
    </location>
</feature>
<keyword evidence="6 9" id="KW-1015">Disulfide bond</keyword>
<name>A0ABQ9J3Z2_9CUCU</name>
<accession>A0ABQ9J3Z2</accession>
<dbReference type="InterPro" id="IPR013783">
    <property type="entry name" value="Ig-like_fold"/>
</dbReference>
<keyword evidence="12" id="KW-1185">Reference proteome</keyword>
<evidence type="ECO:0000256" key="3">
    <source>
        <dbReference type="ARBA" id="ARBA00022737"/>
    </source>
</evidence>
<dbReference type="InterPro" id="IPR002172">
    <property type="entry name" value="LDrepeatLR_classA_rpt"/>
</dbReference>
<feature type="non-terminal residue" evidence="11">
    <location>
        <position position="204"/>
    </location>
</feature>
<dbReference type="Gene3D" id="4.10.400.10">
    <property type="entry name" value="Low-density Lipoprotein Receptor"/>
    <property type="match status" value="2"/>
</dbReference>
<feature type="disulfide bond" evidence="9">
    <location>
        <begin position="50"/>
        <end position="62"/>
    </location>
</feature>
<keyword evidence="4" id="KW-1133">Transmembrane helix</keyword>
<dbReference type="SMART" id="SM00408">
    <property type="entry name" value="IGc2"/>
    <property type="match status" value="1"/>
</dbReference>
<dbReference type="Pfam" id="PF00057">
    <property type="entry name" value="Ldl_recept_a"/>
    <property type="match status" value="2"/>
</dbReference>
<dbReference type="InterPro" id="IPR051221">
    <property type="entry name" value="LDLR-related"/>
</dbReference>
<comment type="caution">
    <text evidence="9">Lacks conserved residue(s) required for the propagation of feature annotation.</text>
</comment>
<keyword evidence="8" id="KW-0325">Glycoprotein</keyword>
<evidence type="ECO:0000256" key="8">
    <source>
        <dbReference type="ARBA" id="ARBA00023180"/>
    </source>
</evidence>
<dbReference type="Pfam" id="PF13927">
    <property type="entry name" value="Ig_3"/>
    <property type="match status" value="1"/>
</dbReference>
<evidence type="ECO:0000256" key="9">
    <source>
        <dbReference type="PROSITE-ProRule" id="PRU00124"/>
    </source>
</evidence>
<evidence type="ECO:0000256" key="4">
    <source>
        <dbReference type="ARBA" id="ARBA00022989"/>
    </source>
</evidence>
<evidence type="ECO:0000256" key="1">
    <source>
        <dbReference type="ARBA" id="ARBA00004167"/>
    </source>
</evidence>
<feature type="disulfide bond" evidence="9">
    <location>
        <begin position="57"/>
        <end position="75"/>
    </location>
</feature>
<comment type="subcellular location">
    <subcellularLocation>
        <location evidence="1">Membrane</location>
        <topology evidence="1">Single-pass membrane protein</topology>
    </subcellularLocation>
</comment>
<evidence type="ECO:0000313" key="12">
    <source>
        <dbReference type="Proteomes" id="UP001162164"/>
    </source>
</evidence>
<organism evidence="11 12">
    <name type="scientific">Molorchus minor</name>
    <dbReference type="NCBI Taxonomy" id="1323400"/>
    <lineage>
        <taxon>Eukaryota</taxon>
        <taxon>Metazoa</taxon>
        <taxon>Ecdysozoa</taxon>
        <taxon>Arthropoda</taxon>
        <taxon>Hexapoda</taxon>
        <taxon>Insecta</taxon>
        <taxon>Pterygota</taxon>
        <taxon>Neoptera</taxon>
        <taxon>Endopterygota</taxon>
        <taxon>Coleoptera</taxon>
        <taxon>Polyphaga</taxon>
        <taxon>Cucujiformia</taxon>
        <taxon>Chrysomeloidea</taxon>
        <taxon>Cerambycidae</taxon>
        <taxon>Lamiinae</taxon>
        <taxon>Monochamini</taxon>
        <taxon>Molorchus</taxon>
    </lineage>
</organism>
<comment type="caution">
    <text evidence="11">The sequence shown here is derived from an EMBL/GenBank/DDBJ whole genome shotgun (WGS) entry which is preliminary data.</text>
</comment>
<keyword evidence="7" id="KW-0675">Receptor</keyword>
<keyword evidence="2" id="KW-0812">Transmembrane</keyword>
<feature type="disulfide bond" evidence="9">
    <location>
        <begin position="69"/>
        <end position="84"/>
    </location>
</feature>
<evidence type="ECO:0000256" key="5">
    <source>
        <dbReference type="ARBA" id="ARBA00023136"/>
    </source>
</evidence>
<dbReference type="InterPro" id="IPR023415">
    <property type="entry name" value="LDLR_class-A_CS"/>
</dbReference>
<evidence type="ECO:0000259" key="10">
    <source>
        <dbReference type="PROSITE" id="PS50835"/>
    </source>
</evidence>
<protein>
    <recommendedName>
        <fullName evidence="10">Ig-like domain-containing protein</fullName>
    </recommendedName>
</protein>
<keyword evidence="5" id="KW-0472">Membrane</keyword>
<dbReference type="PROSITE" id="PS50835">
    <property type="entry name" value="IG_LIKE"/>
    <property type="match status" value="1"/>
</dbReference>
<evidence type="ECO:0000313" key="11">
    <source>
        <dbReference type="EMBL" id="KAJ8972832.1"/>
    </source>
</evidence>
<dbReference type="Gene3D" id="2.60.40.10">
    <property type="entry name" value="Immunoglobulins"/>
    <property type="match status" value="1"/>
</dbReference>
<dbReference type="InterPro" id="IPR003598">
    <property type="entry name" value="Ig_sub2"/>
</dbReference>
<dbReference type="PANTHER" id="PTHR22722">
    <property type="entry name" value="LOW-DENSITY LIPOPROTEIN RECEPTOR-RELATED PROTEIN 2-RELATED"/>
    <property type="match status" value="1"/>
</dbReference>
<sequence length="204" mass="22568">MGNVFQKIKYVTEVWTALMVLMKPNAVRILILHYKLLNSLYKSIVGPNGCEPNEFQCSNKKCVLKTWRCDSDDDCGDMSDETNCLPSPAGSLCQYHQFACHSNNQCIPRSYHCDNQRDCVDGTKPVISRPPPPMTTLNIGDTLIINCTAVGIPTPEVVWRLNWGHVPPKCRSTSVGGTGELVCEDIQVEDQGAYSCEALNIKGS</sequence>
<evidence type="ECO:0000256" key="6">
    <source>
        <dbReference type="ARBA" id="ARBA00023157"/>
    </source>
</evidence>
<evidence type="ECO:0000256" key="7">
    <source>
        <dbReference type="ARBA" id="ARBA00023170"/>
    </source>
</evidence>
<dbReference type="PROSITE" id="PS01209">
    <property type="entry name" value="LDLRA_1"/>
    <property type="match status" value="1"/>
</dbReference>
<dbReference type="InterPro" id="IPR036179">
    <property type="entry name" value="Ig-like_dom_sf"/>
</dbReference>
<dbReference type="SMART" id="SM00192">
    <property type="entry name" value="LDLa"/>
    <property type="match status" value="2"/>
</dbReference>